<dbReference type="Pfam" id="PF04669">
    <property type="entry name" value="PBDC1"/>
    <property type="match status" value="1"/>
</dbReference>
<dbReference type="InterPro" id="IPR023139">
    <property type="entry name" value="PBDC1-like_dom_sf"/>
</dbReference>
<dbReference type="PANTHER" id="PTHR13410">
    <property type="entry name" value="PROTEIN PBDC1"/>
    <property type="match status" value="1"/>
</dbReference>
<accession>A0A9W8A373</accession>
<reference evidence="2" key="1">
    <citation type="submission" date="2022-07" db="EMBL/GenBank/DDBJ databases">
        <title>Phylogenomic reconstructions and comparative analyses of Kickxellomycotina fungi.</title>
        <authorList>
            <person name="Reynolds N.K."/>
            <person name="Stajich J.E."/>
            <person name="Barry K."/>
            <person name="Grigoriev I.V."/>
            <person name="Crous P."/>
            <person name="Smith M.E."/>
        </authorList>
    </citation>
    <scope>NUCLEOTIDE SEQUENCE</scope>
    <source>
        <strain evidence="2">RSA 861</strain>
    </source>
</reference>
<protein>
    <recommendedName>
        <fullName evidence="1">Polysaccharide biosynthesis domain-containing protein</fullName>
    </recommendedName>
</protein>
<gene>
    <name evidence="2" type="ORF">IWQ60_007447</name>
</gene>
<evidence type="ECO:0000259" key="1">
    <source>
        <dbReference type="Pfam" id="PF04669"/>
    </source>
</evidence>
<organism evidence="2 3">
    <name type="scientific">Tieghemiomyces parasiticus</name>
    <dbReference type="NCBI Taxonomy" id="78921"/>
    <lineage>
        <taxon>Eukaryota</taxon>
        <taxon>Fungi</taxon>
        <taxon>Fungi incertae sedis</taxon>
        <taxon>Zoopagomycota</taxon>
        <taxon>Kickxellomycotina</taxon>
        <taxon>Dimargaritomycetes</taxon>
        <taxon>Dimargaritales</taxon>
        <taxon>Dimargaritaceae</taxon>
        <taxon>Tieghemiomyces</taxon>
    </lineage>
</organism>
<dbReference type="GO" id="GO:0005737">
    <property type="term" value="C:cytoplasm"/>
    <property type="evidence" value="ECO:0007669"/>
    <property type="project" value="TreeGrafter"/>
</dbReference>
<dbReference type="PANTHER" id="PTHR13410:SF9">
    <property type="entry name" value="PROTEIN PBDC1"/>
    <property type="match status" value="1"/>
</dbReference>
<dbReference type="InterPro" id="IPR021148">
    <property type="entry name" value="Polysacc_synth_dom"/>
</dbReference>
<dbReference type="AlphaFoldDB" id="A0A9W8A373"/>
<name>A0A9W8A373_9FUNG</name>
<proteinExistence type="predicted"/>
<feature type="domain" description="Polysaccharide biosynthesis" evidence="1">
    <location>
        <begin position="15"/>
        <end position="139"/>
    </location>
</feature>
<dbReference type="OrthoDB" id="10248897at2759"/>
<comment type="caution">
    <text evidence="2">The sequence shown here is derived from an EMBL/GenBank/DDBJ whole genome shotgun (WGS) entry which is preliminary data.</text>
</comment>
<evidence type="ECO:0000313" key="2">
    <source>
        <dbReference type="EMBL" id="KAJ1918638.1"/>
    </source>
</evidence>
<sequence length="145" mass="17406">MALPKAEDLDQIEEIEQQWAVKAMHHAETYYSLLEKYDCTKMRLTKIDDELYEDFRKTFPHINVELLDEEDFKSPSAKEAWREFINRYENRVRDYNFGSLLRKDYREGYTESNTMFAMRTQFYCVEVARNKLGLNRVIYKGDASS</sequence>
<dbReference type="Gene3D" id="1.10.3560.10">
    <property type="entry name" value="yst0336 like domain"/>
    <property type="match status" value="1"/>
</dbReference>
<keyword evidence="3" id="KW-1185">Reference proteome</keyword>
<evidence type="ECO:0000313" key="3">
    <source>
        <dbReference type="Proteomes" id="UP001150569"/>
    </source>
</evidence>
<dbReference type="EMBL" id="JANBPT010000497">
    <property type="protein sequence ID" value="KAJ1918638.1"/>
    <property type="molecule type" value="Genomic_DNA"/>
</dbReference>
<dbReference type="Proteomes" id="UP001150569">
    <property type="component" value="Unassembled WGS sequence"/>
</dbReference>
<dbReference type="InterPro" id="IPR008476">
    <property type="entry name" value="PBDC1_metazoa/fungi"/>
</dbReference>